<gene>
    <name evidence="2" type="ORF">D9O29_08690</name>
</gene>
<keyword evidence="3" id="KW-1185">Reference proteome</keyword>
<proteinExistence type="predicted"/>
<comment type="caution">
    <text evidence="2">The sequence shown here is derived from an EMBL/GenBank/DDBJ whole genome shotgun (WGS) entry which is preliminary data.</text>
</comment>
<sequence>MSDDKGIIGKITDAVTGAGGALKGAVGAAREIQKMQVDYSVKEKTYDLLDKLMDAQQQQMGLQELLMAAKNRIIELEEEANSKVKWENEKSKYELFHPIPATAVYRLKLEDDSNQTPHYLCATCYESGVKSMLQYKTSDFAHMIMICHSCKSEYKFPNPDATSAGAWIV</sequence>
<protein>
    <submittedName>
        <fullName evidence="2">Uncharacterized protein</fullName>
    </submittedName>
</protein>
<evidence type="ECO:0000256" key="1">
    <source>
        <dbReference type="SAM" id="Coils"/>
    </source>
</evidence>
<feature type="coiled-coil region" evidence="1">
    <location>
        <begin position="52"/>
        <end position="79"/>
    </location>
</feature>
<dbReference type="RefSeq" id="WP_147789076.1">
    <property type="nucleotide sequence ID" value="NZ_RCNL01000003.1"/>
</dbReference>
<organism evidence="2 3">
    <name type="scientific">Pantoea vagans</name>
    <dbReference type="NCBI Taxonomy" id="470934"/>
    <lineage>
        <taxon>Bacteria</taxon>
        <taxon>Pseudomonadati</taxon>
        <taxon>Pseudomonadota</taxon>
        <taxon>Gammaproteobacteria</taxon>
        <taxon>Enterobacterales</taxon>
        <taxon>Erwiniaceae</taxon>
        <taxon>Pantoea</taxon>
    </lineage>
</organism>
<dbReference type="EMBL" id="RCNL01000003">
    <property type="protein sequence ID" value="TXL78980.1"/>
    <property type="molecule type" value="Genomic_DNA"/>
</dbReference>
<name>A0ABY3LG84_9GAMM</name>
<evidence type="ECO:0000313" key="3">
    <source>
        <dbReference type="Proteomes" id="UP000426772"/>
    </source>
</evidence>
<keyword evidence="1" id="KW-0175">Coiled coil</keyword>
<accession>A0ABY3LG84</accession>
<evidence type="ECO:0000313" key="2">
    <source>
        <dbReference type="EMBL" id="TXL78980.1"/>
    </source>
</evidence>
<dbReference type="Proteomes" id="UP000426772">
    <property type="component" value="Unassembled WGS sequence"/>
</dbReference>
<reference evidence="2 3" key="1">
    <citation type="submission" date="2018-10" db="EMBL/GenBank/DDBJ databases">
        <title>Draft genome sequence of Pantoea vagans isolated from corpses of the sugarcane aphid Melanaphis sacchari Zehntner.</title>
        <authorList>
            <person name="Toledo E."/>
            <person name="Pena G."/>
            <person name="Lozano L."/>
        </authorList>
    </citation>
    <scope>NUCLEOTIDE SEQUENCE [LARGE SCALE GENOMIC DNA]</scope>
    <source>
        <strain evidence="2 3">ET-90</strain>
    </source>
</reference>